<reference evidence="4" key="1">
    <citation type="submission" date="2019-09" db="EMBL/GenBank/DDBJ databases">
        <title>Draft genome information of white flower Hibiscus syriacus.</title>
        <authorList>
            <person name="Kim Y.-M."/>
        </authorList>
    </citation>
    <scope>NUCLEOTIDE SEQUENCE [LARGE SCALE GENOMIC DNA]</scope>
    <source>
        <strain evidence="4">YM2019G1</strain>
    </source>
</reference>
<evidence type="ECO:0000256" key="2">
    <source>
        <dbReference type="SAM" id="MobiDB-lite"/>
    </source>
</evidence>
<dbReference type="SMART" id="SM00324">
    <property type="entry name" value="RhoGAP"/>
    <property type="match status" value="1"/>
</dbReference>
<dbReference type="InterPro" id="IPR008936">
    <property type="entry name" value="Rho_GTPase_activation_prot"/>
</dbReference>
<dbReference type="AlphaFoldDB" id="A0A6A2Z175"/>
<feature type="region of interest" description="Disordered" evidence="2">
    <location>
        <begin position="196"/>
        <end position="227"/>
    </location>
</feature>
<keyword evidence="1" id="KW-0343">GTPase activation</keyword>
<dbReference type="Pfam" id="PF00620">
    <property type="entry name" value="RhoGAP"/>
    <property type="match status" value="1"/>
</dbReference>
<dbReference type="GO" id="GO:0007165">
    <property type="term" value="P:signal transduction"/>
    <property type="evidence" value="ECO:0007669"/>
    <property type="project" value="InterPro"/>
</dbReference>
<dbReference type="SUPFAM" id="SSF48350">
    <property type="entry name" value="GTPase activation domain, GAP"/>
    <property type="match status" value="1"/>
</dbReference>
<dbReference type="PROSITE" id="PS50238">
    <property type="entry name" value="RHOGAP"/>
    <property type="match status" value="1"/>
</dbReference>
<dbReference type="GO" id="GO:0005096">
    <property type="term" value="F:GTPase activator activity"/>
    <property type="evidence" value="ECO:0007669"/>
    <property type="project" value="UniProtKB-KW"/>
</dbReference>
<dbReference type="Gene3D" id="1.10.555.10">
    <property type="entry name" value="Rho GTPase activation protein"/>
    <property type="match status" value="1"/>
</dbReference>
<dbReference type="InterPro" id="IPR000198">
    <property type="entry name" value="RhoGAP_dom"/>
</dbReference>
<comment type="caution">
    <text evidence="4">The sequence shown here is derived from an EMBL/GenBank/DDBJ whole genome shotgun (WGS) entry which is preliminary data.</text>
</comment>
<name>A0A6A2Z175_HIBSY</name>
<protein>
    <submittedName>
        <fullName evidence="4">Rho GTPase-activating protein 2</fullName>
    </submittedName>
</protein>
<organism evidence="4 5">
    <name type="scientific">Hibiscus syriacus</name>
    <name type="common">Rose of Sharon</name>
    <dbReference type="NCBI Taxonomy" id="106335"/>
    <lineage>
        <taxon>Eukaryota</taxon>
        <taxon>Viridiplantae</taxon>
        <taxon>Streptophyta</taxon>
        <taxon>Embryophyta</taxon>
        <taxon>Tracheophyta</taxon>
        <taxon>Spermatophyta</taxon>
        <taxon>Magnoliopsida</taxon>
        <taxon>eudicotyledons</taxon>
        <taxon>Gunneridae</taxon>
        <taxon>Pentapetalae</taxon>
        <taxon>rosids</taxon>
        <taxon>malvids</taxon>
        <taxon>Malvales</taxon>
        <taxon>Malvaceae</taxon>
        <taxon>Malvoideae</taxon>
        <taxon>Hibiscus</taxon>
    </lineage>
</organism>
<evidence type="ECO:0000256" key="1">
    <source>
        <dbReference type="ARBA" id="ARBA00022468"/>
    </source>
</evidence>
<dbReference type="CDD" id="cd00159">
    <property type="entry name" value="RhoGAP"/>
    <property type="match status" value="1"/>
</dbReference>
<proteinExistence type="predicted"/>
<evidence type="ECO:0000259" key="3">
    <source>
        <dbReference type="PROSITE" id="PS50238"/>
    </source>
</evidence>
<feature type="compositionally biased region" description="Low complexity" evidence="2">
    <location>
        <begin position="204"/>
        <end position="214"/>
    </location>
</feature>
<keyword evidence="5" id="KW-1185">Reference proteome</keyword>
<dbReference type="Proteomes" id="UP000436088">
    <property type="component" value="Unassembled WGS sequence"/>
</dbReference>
<dbReference type="PANTHER" id="PTHR23177">
    <property type="entry name" value="MKIAA1688 PROTEIN"/>
    <property type="match status" value="1"/>
</dbReference>
<accession>A0A6A2Z175</accession>
<dbReference type="EMBL" id="VEPZ02001234">
    <property type="protein sequence ID" value="KAE8685209.1"/>
    <property type="molecule type" value="Genomic_DNA"/>
</dbReference>
<evidence type="ECO:0000313" key="5">
    <source>
        <dbReference type="Proteomes" id="UP000436088"/>
    </source>
</evidence>
<sequence>MLIGSKRKQRPHYTVVDAGAALFTRRPLAAVPDSIDVHCLAGLIKAWFRELPSGVLDGLSPEKVLSCDDEEKYVELVKQLMEAGLLNWAVDLMADVVEEEESNKMNAMNIAMVFAPNMTRMSDPLTALVHAVQVMNLLQTLIVKTLREREETAVMNLLQTLIVKTLRKREETASSSYPFDGPTDEEFACHSLQEMDSSCEGPMSDYDNSLYSNSSRDDNEYEDEDEV</sequence>
<gene>
    <name evidence="4" type="ORF">F3Y22_tig00111100pilonHSYRG00191</name>
</gene>
<dbReference type="InterPro" id="IPR044785">
    <property type="entry name" value="RopGAP1-5"/>
</dbReference>
<feature type="domain" description="Rho-GAP" evidence="3">
    <location>
        <begin position="1"/>
        <end position="154"/>
    </location>
</feature>
<evidence type="ECO:0000313" key="4">
    <source>
        <dbReference type="EMBL" id="KAE8685209.1"/>
    </source>
</evidence>
<dbReference type="PANTHER" id="PTHR23177:SF35">
    <property type="entry name" value="RHO GTPASE-ACTIVATING PROTEIN GACA"/>
    <property type="match status" value="1"/>
</dbReference>